<dbReference type="Proteomes" id="UP000184516">
    <property type="component" value="Unassembled WGS sequence"/>
</dbReference>
<dbReference type="STRING" id="468056.SAMN05443549_10880"/>
<dbReference type="PANTHER" id="PTHR43698:SF1">
    <property type="entry name" value="BLL4564 PROTEIN"/>
    <property type="match status" value="1"/>
</dbReference>
<accession>A0A1M5NL42</accession>
<name>A0A1M5NL42_9FLAO</name>
<sequence>MKKSSFIEKGNKAPVDYFVGEVNVNLLLDKEEYNTIMGIVSFDPGARTNWHTHTNGQILIVIEGVGYYQEKGKPIEIIKSGEVIQIPVNVEHWHGASHKNAMRHFAIIPDSATDKTEWLIPVTEDEYNIGNTTE</sequence>
<protein>
    <submittedName>
        <fullName evidence="2">Cupin domain protein</fullName>
    </submittedName>
</protein>
<dbReference type="EMBL" id="FQWB01000008">
    <property type="protein sequence ID" value="SHG90296.1"/>
    <property type="molecule type" value="Genomic_DNA"/>
</dbReference>
<dbReference type="AlphaFoldDB" id="A0A1M5NL42"/>
<gene>
    <name evidence="2" type="ORF">SAMN05443549_10880</name>
</gene>
<dbReference type="InterPro" id="IPR011051">
    <property type="entry name" value="RmlC_Cupin_sf"/>
</dbReference>
<organism evidence="2 3">
    <name type="scientific">Flavobacterium fluvii</name>
    <dbReference type="NCBI Taxonomy" id="468056"/>
    <lineage>
        <taxon>Bacteria</taxon>
        <taxon>Pseudomonadati</taxon>
        <taxon>Bacteroidota</taxon>
        <taxon>Flavobacteriia</taxon>
        <taxon>Flavobacteriales</taxon>
        <taxon>Flavobacteriaceae</taxon>
        <taxon>Flavobacterium</taxon>
    </lineage>
</organism>
<feature type="domain" description="Cupin type-2" evidence="1">
    <location>
        <begin position="39"/>
        <end position="104"/>
    </location>
</feature>
<dbReference type="OrthoDB" id="9802489at2"/>
<reference evidence="3" key="1">
    <citation type="submission" date="2016-11" db="EMBL/GenBank/DDBJ databases">
        <authorList>
            <person name="Varghese N."/>
            <person name="Submissions S."/>
        </authorList>
    </citation>
    <scope>NUCLEOTIDE SEQUENCE [LARGE SCALE GENOMIC DNA]</scope>
    <source>
        <strain evidence="3">DSM 19978</strain>
    </source>
</reference>
<dbReference type="InterPro" id="IPR047263">
    <property type="entry name" value="HNL-like_cupin"/>
</dbReference>
<dbReference type="Gene3D" id="2.60.120.10">
    <property type="entry name" value="Jelly Rolls"/>
    <property type="match status" value="1"/>
</dbReference>
<keyword evidence="3" id="KW-1185">Reference proteome</keyword>
<dbReference type="RefSeq" id="WP_073371702.1">
    <property type="nucleotide sequence ID" value="NZ_FQWB01000008.1"/>
</dbReference>
<dbReference type="InterPro" id="IPR013096">
    <property type="entry name" value="Cupin_2"/>
</dbReference>
<dbReference type="PANTHER" id="PTHR43698">
    <property type="entry name" value="RIBD C-TERMINAL DOMAIN CONTAINING PROTEIN"/>
    <property type="match status" value="1"/>
</dbReference>
<dbReference type="CDD" id="cd02233">
    <property type="entry name" value="cupin_HNL-like"/>
    <property type="match status" value="1"/>
</dbReference>
<evidence type="ECO:0000313" key="3">
    <source>
        <dbReference type="Proteomes" id="UP000184516"/>
    </source>
</evidence>
<dbReference type="SUPFAM" id="SSF51182">
    <property type="entry name" value="RmlC-like cupins"/>
    <property type="match status" value="1"/>
</dbReference>
<dbReference type="Pfam" id="PF07883">
    <property type="entry name" value="Cupin_2"/>
    <property type="match status" value="1"/>
</dbReference>
<evidence type="ECO:0000259" key="1">
    <source>
        <dbReference type="Pfam" id="PF07883"/>
    </source>
</evidence>
<evidence type="ECO:0000313" key="2">
    <source>
        <dbReference type="EMBL" id="SHG90296.1"/>
    </source>
</evidence>
<dbReference type="InterPro" id="IPR014710">
    <property type="entry name" value="RmlC-like_jellyroll"/>
</dbReference>
<proteinExistence type="predicted"/>